<evidence type="ECO:0000313" key="4">
    <source>
        <dbReference type="Proteomes" id="UP000324176"/>
    </source>
</evidence>
<sequence length="120" mass="13533">MKVSEKKFGFVIGDEEWFIKVADGLGLKKKMDGAWSRHPLAFLMEAADDICYRIVDLEDGHRLGRVTFKEAAEHLEPIAFDSKTALMSGSYTGIDNDKSRFEYLRARAINSLILDAVSVF</sequence>
<dbReference type="InterPro" id="IPR023293">
    <property type="entry name" value="dGTP_triP_hydro_central_sf"/>
</dbReference>
<dbReference type="RefSeq" id="WP_052751973.1">
    <property type="nucleotide sequence ID" value="NZ_CBDIPD010000120.1"/>
</dbReference>
<evidence type="ECO:0000313" key="2">
    <source>
        <dbReference type="EMBL" id="TYP90987.1"/>
    </source>
</evidence>
<gene>
    <name evidence="2" type="ORF">BCL69_101211</name>
    <name evidence="1" type="ORF">SAMN05421882_100631</name>
</gene>
<dbReference type="EMBL" id="VNHT01000012">
    <property type="protein sequence ID" value="TYP90987.1"/>
    <property type="molecule type" value="Genomic_DNA"/>
</dbReference>
<name>A0A1H2S4N3_9PROT</name>
<accession>A0A1H2S4N3</accession>
<protein>
    <submittedName>
        <fullName evidence="1">dGTPase</fullName>
    </submittedName>
</protein>
<dbReference type="AlphaFoldDB" id="A0A1H2S4N3"/>
<dbReference type="Proteomes" id="UP000183454">
    <property type="component" value="Unassembled WGS sequence"/>
</dbReference>
<proteinExistence type="predicted"/>
<dbReference type="Gene3D" id="1.10.3210.10">
    <property type="entry name" value="Hypothetical protein af1432"/>
    <property type="match status" value="1"/>
</dbReference>
<organism evidence="1 3">
    <name type="scientific">Nitrosomonas communis</name>
    <dbReference type="NCBI Taxonomy" id="44574"/>
    <lineage>
        <taxon>Bacteria</taxon>
        <taxon>Pseudomonadati</taxon>
        <taxon>Pseudomonadota</taxon>
        <taxon>Betaproteobacteria</taxon>
        <taxon>Nitrosomonadales</taxon>
        <taxon>Nitrosomonadaceae</taxon>
        <taxon>Nitrosomonas</taxon>
    </lineage>
</organism>
<evidence type="ECO:0000313" key="3">
    <source>
        <dbReference type="Proteomes" id="UP000183454"/>
    </source>
</evidence>
<dbReference type="EMBL" id="FNNH01000006">
    <property type="protein sequence ID" value="SDW26490.1"/>
    <property type="molecule type" value="Genomic_DNA"/>
</dbReference>
<dbReference type="Proteomes" id="UP000324176">
    <property type="component" value="Unassembled WGS sequence"/>
</dbReference>
<reference evidence="1 3" key="1">
    <citation type="submission" date="2016-10" db="EMBL/GenBank/DDBJ databases">
        <authorList>
            <person name="de Groot N.N."/>
        </authorList>
    </citation>
    <scope>NUCLEOTIDE SEQUENCE [LARGE SCALE GENOMIC DNA]</scope>
    <source>
        <strain evidence="1 3">Nm110</strain>
    </source>
</reference>
<dbReference type="Gene3D" id="1.10.3410.10">
    <property type="entry name" value="putative deoxyguanosinetriphosphate triphosphohydrolase like domain"/>
    <property type="match status" value="1"/>
</dbReference>
<evidence type="ECO:0000313" key="1">
    <source>
        <dbReference type="EMBL" id="SDW26490.1"/>
    </source>
</evidence>
<dbReference type="SUPFAM" id="SSF109604">
    <property type="entry name" value="HD-domain/PDEase-like"/>
    <property type="match status" value="1"/>
</dbReference>
<reference evidence="2 4" key="2">
    <citation type="submission" date="2019-07" db="EMBL/GenBank/DDBJ databases">
        <title>Active sludge and wastewater microbial communities from Klosterneuburg, Austria.</title>
        <authorList>
            <person name="Wagner M."/>
        </authorList>
    </citation>
    <scope>NUCLEOTIDE SEQUENCE [LARGE SCALE GENOMIC DNA]</scope>
    <source>
        <strain evidence="2 4">Nm2</strain>
    </source>
</reference>